<evidence type="ECO:0000256" key="1">
    <source>
        <dbReference type="SAM" id="MobiDB-lite"/>
    </source>
</evidence>
<proteinExistence type="predicted"/>
<dbReference type="GO" id="GO:0043248">
    <property type="term" value="P:proteasome assembly"/>
    <property type="evidence" value="ECO:0007669"/>
    <property type="project" value="InterPro"/>
</dbReference>
<gene>
    <name evidence="2" type="ORF">OC846_006662</name>
</gene>
<dbReference type="EMBL" id="JAPDMZ010000468">
    <property type="protein sequence ID" value="KAK0542686.1"/>
    <property type="molecule type" value="Genomic_DNA"/>
</dbReference>
<organism evidence="2 3">
    <name type="scientific">Tilletia horrida</name>
    <dbReference type="NCBI Taxonomy" id="155126"/>
    <lineage>
        <taxon>Eukaryota</taxon>
        <taxon>Fungi</taxon>
        <taxon>Dikarya</taxon>
        <taxon>Basidiomycota</taxon>
        <taxon>Ustilaginomycotina</taxon>
        <taxon>Exobasidiomycetes</taxon>
        <taxon>Tilletiales</taxon>
        <taxon>Tilletiaceae</taxon>
        <taxon>Tilletia</taxon>
    </lineage>
</organism>
<keyword evidence="3" id="KW-1185">Reference proteome</keyword>
<evidence type="ECO:0000313" key="3">
    <source>
        <dbReference type="Proteomes" id="UP001176517"/>
    </source>
</evidence>
<dbReference type="Gene3D" id="3.30.230.90">
    <property type="match status" value="1"/>
</dbReference>
<feature type="compositionally biased region" description="Acidic residues" evidence="1">
    <location>
        <begin position="63"/>
        <end position="105"/>
    </location>
</feature>
<comment type="caution">
    <text evidence="2">The sequence shown here is derived from an EMBL/GenBank/DDBJ whole genome shotgun (WGS) entry which is preliminary data.</text>
</comment>
<sequence>MSRWGGRFAPNQENELRRLVKEPVQTWKREWVQPNPSKPFKILKYVKTGSSIDFTTQAAFDTNPDEIEVDPEPEQPPAEAEDEAGEQDNDGDNEGDEDDDEDEAMGDVTEAKAGAEVKSASATTPASALPAHMQAEADAAAAAAANASASPTTSADASLTLSTSSSSADTSTSTPEGASPAAAKLDEALMNVAAGIPASSVAALAAAENNPGSIIADAADATESSEAVGGGGVQVASELNPPPDGVTPAATTVAAPVTVTTLETDGAQGGDEAVPTRKEVRLVAGVKTEVLVQAFTDRILVLVTQLGRVGCLIQATTTAPASYVPTSSLNSRSLYEDLDADDLSQAPHSAGSTLGGDVAVSAYSQPPQTPSGAVLPTPLPSTALLSLFGTPPAGQDTLFSLYVSQVAAIVHARVGLATNEQRPGGGETRPHHVNNPLRSDAEPDPRPVVVGLALKQLSASAGIGEEDDEVDVLDPGERGRFLEIMDMVLACRVW</sequence>
<dbReference type="AlphaFoldDB" id="A0AAN6GN90"/>
<dbReference type="InterPro" id="IPR018788">
    <property type="entry name" value="Proteasome_assmbl_chp_3"/>
</dbReference>
<evidence type="ECO:0008006" key="4">
    <source>
        <dbReference type="Google" id="ProtNLM"/>
    </source>
</evidence>
<evidence type="ECO:0000313" key="2">
    <source>
        <dbReference type="EMBL" id="KAK0542686.1"/>
    </source>
</evidence>
<accession>A0AAN6GN90</accession>
<dbReference type="PANTHER" id="PTHR31051:SF1">
    <property type="entry name" value="PROTEASOME ASSEMBLY CHAPERONE 3"/>
    <property type="match status" value="1"/>
</dbReference>
<dbReference type="Proteomes" id="UP001176517">
    <property type="component" value="Unassembled WGS sequence"/>
</dbReference>
<name>A0AAN6GN90_9BASI</name>
<reference evidence="2" key="1">
    <citation type="journal article" date="2023" name="PhytoFront">
        <title>Draft Genome Resources of Seven Strains of Tilletia horrida, Causal Agent of Kernel Smut of Rice.</title>
        <authorList>
            <person name="Khanal S."/>
            <person name="Antony Babu S."/>
            <person name="Zhou X.G."/>
        </authorList>
    </citation>
    <scope>NUCLEOTIDE SEQUENCE</scope>
    <source>
        <strain evidence="2">TX6</strain>
    </source>
</reference>
<dbReference type="InterPro" id="IPR053720">
    <property type="entry name" value="Psm_Assembly_Chaperone"/>
</dbReference>
<feature type="region of interest" description="Disordered" evidence="1">
    <location>
        <begin position="357"/>
        <end position="376"/>
    </location>
</feature>
<protein>
    <recommendedName>
        <fullName evidence="4">Proteasome assembly chaperone 3</fullName>
    </recommendedName>
</protein>
<feature type="compositionally biased region" description="Low complexity" evidence="1">
    <location>
        <begin position="119"/>
        <end position="175"/>
    </location>
</feature>
<feature type="region of interest" description="Disordered" evidence="1">
    <location>
        <begin position="56"/>
        <end position="180"/>
    </location>
</feature>
<feature type="region of interest" description="Disordered" evidence="1">
    <location>
        <begin position="419"/>
        <end position="444"/>
    </location>
</feature>
<dbReference type="PANTHER" id="PTHR31051">
    <property type="entry name" value="PROTEASOME ASSEMBLY CHAPERONE 3"/>
    <property type="match status" value="1"/>
</dbReference>